<evidence type="ECO:0000313" key="1">
    <source>
        <dbReference type="EMBL" id="CAK9152272.1"/>
    </source>
</evidence>
<sequence>SLLLESRTSRFKQAILRLRRGTVALGCKAENGLGFLKRWDTDGATRSAINDWRFTVQALLAWDSVRMEKNVVRA</sequence>
<reference evidence="1 2" key="1">
    <citation type="submission" date="2024-02" db="EMBL/GenBank/DDBJ databases">
        <authorList>
            <person name="Vignale AGUSTIN F."/>
            <person name="Sosa J E."/>
            <person name="Modenutti C."/>
        </authorList>
    </citation>
    <scope>NUCLEOTIDE SEQUENCE [LARGE SCALE GENOMIC DNA]</scope>
</reference>
<keyword evidence="2" id="KW-1185">Reference proteome</keyword>
<dbReference type="Proteomes" id="UP001642360">
    <property type="component" value="Unassembled WGS sequence"/>
</dbReference>
<proteinExistence type="predicted"/>
<dbReference type="AlphaFoldDB" id="A0ABC8S544"/>
<feature type="non-terminal residue" evidence="1">
    <location>
        <position position="74"/>
    </location>
</feature>
<comment type="caution">
    <text evidence="1">The sequence shown here is derived from an EMBL/GenBank/DDBJ whole genome shotgun (WGS) entry which is preliminary data.</text>
</comment>
<evidence type="ECO:0000313" key="2">
    <source>
        <dbReference type="Proteomes" id="UP001642360"/>
    </source>
</evidence>
<organism evidence="1 2">
    <name type="scientific">Ilex paraguariensis</name>
    <name type="common">yerba mate</name>
    <dbReference type="NCBI Taxonomy" id="185542"/>
    <lineage>
        <taxon>Eukaryota</taxon>
        <taxon>Viridiplantae</taxon>
        <taxon>Streptophyta</taxon>
        <taxon>Embryophyta</taxon>
        <taxon>Tracheophyta</taxon>
        <taxon>Spermatophyta</taxon>
        <taxon>Magnoliopsida</taxon>
        <taxon>eudicotyledons</taxon>
        <taxon>Gunneridae</taxon>
        <taxon>Pentapetalae</taxon>
        <taxon>asterids</taxon>
        <taxon>campanulids</taxon>
        <taxon>Aquifoliales</taxon>
        <taxon>Aquifoliaceae</taxon>
        <taxon>Ilex</taxon>
    </lineage>
</organism>
<protein>
    <submittedName>
        <fullName evidence="1">Uncharacterized protein</fullName>
    </submittedName>
</protein>
<accession>A0ABC8S544</accession>
<gene>
    <name evidence="1" type="ORF">ILEXP_LOCUS20487</name>
</gene>
<name>A0ABC8S544_9AQUA</name>
<feature type="non-terminal residue" evidence="1">
    <location>
        <position position="1"/>
    </location>
</feature>
<dbReference type="EMBL" id="CAUOFW020002254">
    <property type="protein sequence ID" value="CAK9152272.1"/>
    <property type="molecule type" value="Genomic_DNA"/>
</dbReference>